<keyword evidence="1" id="KW-0805">Transcription regulation</keyword>
<name>A0ABS4HWM9_9BACL</name>
<evidence type="ECO:0000313" key="6">
    <source>
        <dbReference type="Proteomes" id="UP001519344"/>
    </source>
</evidence>
<dbReference type="Pfam" id="PF01047">
    <property type="entry name" value="MarR"/>
    <property type="match status" value="1"/>
</dbReference>
<dbReference type="InterPro" id="IPR036388">
    <property type="entry name" value="WH-like_DNA-bd_sf"/>
</dbReference>
<dbReference type="RefSeq" id="WP_167065510.1">
    <property type="nucleotide sequence ID" value="NZ_JAAOZR010000042.1"/>
</dbReference>
<dbReference type="PANTHER" id="PTHR42756">
    <property type="entry name" value="TRANSCRIPTIONAL REGULATOR, MARR"/>
    <property type="match status" value="1"/>
</dbReference>
<keyword evidence="3" id="KW-0804">Transcription</keyword>
<evidence type="ECO:0000256" key="1">
    <source>
        <dbReference type="ARBA" id="ARBA00023015"/>
    </source>
</evidence>
<evidence type="ECO:0000256" key="2">
    <source>
        <dbReference type="ARBA" id="ARBA00023125"/>
    </source>
</evidence>
<gene>
    <name evidence="5" type="ORF">J2Z65_002244</name>
</gene>
<dbReference type="GO" id="GO:0003677">
    <property type="term" value="F:DNA binding"/>
    <property type="evidence" value="ECO:0007669"/>
    <property type="project" value="UniProtKB-KW"/>
</dbReference>
<feature type="domain" description="HTH marR-type" evidence="4">
    <location>
        <begin position="1"/>
        <end position="136"/>
    </location>
</feature>
<keyword evidence="6" id="KW-1185">Reference proteome</keyword>
<dbReference type="PRINTS" id="PR00598">
    <property type="entry name" value="HTHMARR"/>
</dbReference>
<proteinExistence type="predicted"/>
<evidence type="ECO:0000313" key="5">
    <source>
        <dbReference type="EMBL" id="MBP1963028.1"/>
    </source>
</evidence>
<evidence type="ECO:0000256" key="3">
    <source>
        <dbReference type="ARBA" id="ARBA00023163"/>
    </source>
</evidence>
<protein>
    <submittedName>
        <fullName evidence="5">DNA-binding MarR family transcriptional regulator</fullName>
    </submittedName>
</protein>
<evidence type="ECO:0000259" key="4">
    <source>
        <dbReference type="PROSITE" id="PS50995"/>
    </source>
</evidence>
<accession>A0ABS4HWM9</accession>
<comment type="caution">
    <text evidence="5">The sequence shown here is derived from an EMBL/GenBank/DDBJ whole genome shotgun (WGS) entry which is preliminary data.</text>
</comment>
<reference evidence="5 6" key="1">
    <citation type="submission" date="2021-03" db="EMBL/GenBank/DDBJ databases">
        <title>Genomic Encyclopedia of Type Strains, Phase IV (KMG-IV): sequencing the most valuable type-strain genomes for metagenomic binning, comparative biology and taxonomic classification.</title>
        <authorList>
            <person name="Goeker M."/>
        </authorList>
    </citation>
    <scope>NUCLEOTIDE SEQUENCE [LARGE SCALE GENOMIC DNA]</scope>
    <source>
        <strain evidence="5 6">DSM 24950</strain>
    </source>
</reference>
<dbReference type="PROSITE" id="PS50995">
    <property type="entry name" value="HTH_MARR_2"/>
    <property type="match status" value="1"/>
</dbReference>
<dbReference type="SMART" id="SM00347">
    <property type="entry name" value="HTH_MARR"/>
    <property type="match status" value="1"/>
</dbReference>
<dbReference type="PANTHER" id="PTHR42756:SF1">
    <property type="entry name" value="TRANSCRIPTIONAL REPRESSOR OF EMRAB OPERON"/>
    <property type="match status" value="1"/>
</dbReference>
<dbReference type="Proteomes" id="UP001519344">
    <property type="component" value="Unassembled WGS sequence"/>
</dbReference>
<dbReference type="InterPro" id="IPR036390">
    <property type="entry name" value="WH_DNA-bd_sf"/>
</dbReference>
<dbReference type="EMBL" id="JAGGKV010000004">
    <property type="protein sequence ID" value="MBP1963028.1"/>
    <property type="molecule type" value="Genomic_DNA"/>
</dbReference>
<dbReference type="InterPro" id="IPR000835">
    <property type="entry name" value="HTH_MarR-typ"/>
</dbReference>
<sequence length="147" mass="16700">MDLLDNIAVLIHDAKLDIAMHMTKSLAPYDITPEQAFIIVLLNERDGLSQGEIAYALRKDKSSITRMIVSLETKGIMHRITNSYDRRYFKVSLTDKGKSLATNVIPCISGTIDVLETGFSLEEMNELRRLLIKMRDNMKNDLRTPNS</sequence>
<dbReference type="SUPFAM" id="SSF46785">
    <property type="entry name" value="Winged helix' DNA-binding domain"/>
    <property type="match status" value="1"/>
</dbReference>
<dbReference type="Gene3D" id="1.10.10.10">
    <property type="entry name" value="Winged helix-like DNA-binding domain superfamily/Winged helix DNA-binding domain"/>
    <property type="match status" value="1"/>
</dbReference>
<organism evidence="5 6">
    <name type="scientific">Paenibacillus aceris</name>
    <dbReference type="NCBI Taxonomy" id="869555"/>
    <lineage>
        <taxon>Bacteria</taxon>
        <taxon>Bacillati</taxon>
        <taxon>Bacillota</taxon>
        <taxon>Bacilli</taxon>
        <taxon>Bacillales</taxon>
        <taxon>Paenibacillaceae</taxon>
        <taxon>Paenibacillus</taxon>
    </lineage>
</organism>
<keyword evidence="2 5" id="KW-0238">DNA-binding</keyword>